<feature type="domain" description="AB hydrolase-1" evidence="1">
    <location>
        <begin position="6"/>
        <end position="252"/>
    </location>
</feature>
<name>A0ABV5W730_9BACL</name>
<proteinExistence type="predicted"/>
<gene>
    <name evidence="2" type="ORF">ACFFNY_31435</name>
</gene>
<evidence type="ECO:0000259" key="1">
    <source>
        <dbReference type="Pfam" id="PF12697"/>
    </source>
</evidence>
<comment type="caution">
    <text evidence="2">The sequence shown here is derived from an EMBL/GenBank/DDBJ whole genome shotgun (WGS) entry which is preliminary data.</text>
</comment>
<evidence type="ECO:0000313" key="3">
    <source>
        <dbReference type="Proteomes" id="UP001589619"/>
    </source>
</evidence>
<evidence type="ECO:0000313" key="2">
    <source>
        <dbReference type="EMBL" id="MFB9756113.1"/>
    </source>
</evidence>
<dbReference type="Gene3D" id="3.40.50.1820">
    <property type="entry name" value="alpha/beta hydrolase"/>
    <property type="match status" value="1"/>
</dbReference>
<dbReference type="EMBL" id="JBHMAG010000020">
    <property type="protein sequence ID" value="MFB9756113.1"/>
    <property type="molecule type" value="Genomic_DNA"/>
</dbReference>
<reference evidence="2 3" key="1">
    <citation type="submission" date="2024-09" db="EMBL/GenBank/DDBJ databases">
        <authorList>
            <person name="Sun Q."/>
            <person name="Mori K."/>
        </authorList>
    </citation>
    <scope>NUCLEOTIDE SEQUENCE [LARGE SCALE GENOMIC DNA]</scope>
    <source>
        <strain evidence="2 3">JCM 12520</strain>
    </source>
</reference>
<accession>A0ABV5W730</accession>
<sequence length="262" mass="29248">MKPVWLWIHGWGMSPDVWGDPGVWLPEARHRLFSYEGCHTVDEMKERLREIVCEESLQGGPVHVLGWSLGGMLALELAMETGLGENKERLPIGQAVLIGASLRFVDERREIGWPGRVIRRMRTQLTADPAGTLLRFADSMLSPGERPTWPAVAERLAKRTDFTLAGLEAGLTYLLETDLTGRWERCSQAWAVEDVSEEIAMRDGAPEVIWMHGGEDPVCPPAALAVGPFRKTVLFPGAGHAPFVTQPERFAQQLRRIADGYR</sequence>
<keyword evidence="2" id="KW-0378">Hydrolase</keyword>
<dbReference type="RefSeq" id="WP_344913236.1">
    <property type="nucleotide sequence ID" value="NZ_BAAAYO010000012.1"/>
</dbReference>
<dbReference type="GO" id="GO:0016787">
    <property type="term" value="F:hydrolase activity"/>
    <property type="evidence" value="ECO:0007669"/>
    <property type="project" value="UniProtKB-KW"/>
</dbReference>
<dbReference type="Proteomes" id="UP001589619">
    <property type="component" value="Unassembled WGS sequence"/>
</dbReference>
<dbReference type="InterPro" id="IPR029058">
    <property type="entry name" value="AB_hydrolase_fold"/>
</dbReference>
<keyword evidence="3" id="KW-1185">Reference proteome</keyword>
<dbReference type="InterPro" id="IPR000073">
    <property type="entry name" value="AB_hydrolase_1"/>
</dbReference>
<dbReference type="Pfam" id="PF12697">
    <property type="entry name" value="Abhydrolase_6"/>
    <property type="match status" value="1"/>
</dbReference>
<protein>
    <submittedName>
        <fullName evidence="2">Alpha/beta fold hydrolase</fullName>
    </submittedName>
</protein>
<dbReference type="SUPFAM" id="SSF53474">
    <property type="entry name" value="alpha/beta-Hydrolases"/>
    <property type="match status" value="1"/>
</dbReference>
<organism evidence="2 3">
    <name type="scientific">Paenibacillus hodogayensis</name>
    <dbReference type="NCBI Taxonomy" id="279208"/>
    <lineage>
        <taxon>Bacteria</taxon>
        <taxon>Bacillati</taxon>
        <taxon>Bacillota</taxon>
        <taxon>Bacilli</taxon>
        <taxon>Bacillales</taxon>
        <taxon>Paenibacillaceae</taxon>
        <taxon>Paenibacillus</taxon>
    </lineage>
</organism>